<keyword evidence="2" id="KW-0067">ATP-binding</keyword>
<evidence type="ECO:0000256" key="1">
    <source>
        <dbReference type="ARBA" id="ARBA00022741"/>
    </source>
</evidence>
<accession>A0ABD0U3Z9</accession>
<dbReference type="GO" id="GO:0005524">
    <property type="term" value="F:ATP binding"/>
    <property type="evidence" value="ECO:0007669"/>
    <property type="project" value="UniProtKB-KW"/>
</dbReference>
<dbReference type="SUPFAM" id="SSF56112">
    <property type="entry name" value="Protein kinase-like (PK-like)"/>
    <property type="match status" value="1"/>
</dbReference>
<evidence type="ECO:0000313" key="3">
    <source>
        <dbReference type="EMBL" id="KAL0906714.1"/>
    </source>
</evidence>
<dbReference type="Gene3D" id="1.10.510.10">
    <property type="entry name" value="Transferase(Phosphotransferase) domain 1"/>
    <property type="match status" value="1"/>
</dbReference>
<sequence length="133" mass="15351">MIHPDENSLLHLNNKLGGGQVESQVISHRDMMCTTNGISLPTDNLSYTEENYLSVCGCRIWDPVVSMKALVDDLFRKLLLIFDLVLNNSLERMLFDKPESMLGWKQRLHLIRGIASRLFYLHKGWIQTSYIDL</sequence>
<proteinExistence type="predicted"/>
<dbReference type="InterPro" id="IPR050528">
    <property type="entry name" value="L-type_Lectin-RKs"/>
</dbReference>
<organism evidence="3 4">
    <name type="scientific">Dendrobium thyrsiflorum</name>
    <name type="common">Pinecone-like raceme dendrobium</name>
    <name type="synonym">Orchid</name>
    <dbReference type="NCBI Taxonomy" id="117978"/>
    <lineage>
        <taxon>Eukaryota</taxon>
        <taxon>Viridiplantae</taxon>
        <taxon>Streptophyta</taxon>
        <taxon>Embryophyta</taxon>
        <taxon>Tracheophyta</taxon>
        <taxon>Spermatophyta</taxon>
        <taxon>Magnoliopsida</taxon>
        <taxon>Liliopsida</taxon>
        <taxon>Asparagales</taxon>
        <taxon>Orchidaceae</taxon>
        <taxon>Epidendroideae</taxon>
        <taxon>Malaxideae</taxon>
        <taxon>Dendrobiinae</taxon>
        <taxon>Dendrobium</taxon>
    </lineage>
</organism>
<dbReference type="Proteomes" id="UP001552299">
    <property type="component" value="Unassembled WGS sequence"/>
</dbReference>
<gene>
    <name evidence="3" type="ORF">M5K25_025229</name>
</gene>
<dbReference type="PANTHER" id="PTHR27007">
    <property type="match status" value="1"/>
</dbReference>
<name>A0ABD0U3Z9_DENTH</name>
<dbReference type="EMBL" id="JANQDX010000018">
    <property type="protein sequence ID" value="KAL0906714.1"/>
    <property type="molecule type" value="Genomic_DNA"/>
</dbReference>
<evidence type="ECO:0000313" key="4">
    <source>
        <dbReference type="Proteomes" id="UP001552299"/>
    </source>
</evidence>
<reference evidence="3 4" key="1">
    <citation type="journal article" date="2024" name="Plant Biotechnol. J.">
        <title>Dendrobium thyrsiflorum genome and its molecular insights into genes involved in important horticultural traits.</title>
        <authorList>
            <person name="Chen B."/>
            <person name="Wang J.Y."/>
            <person name="Zheng P.J."/>
            <person name="Li K.L."/>
            <person name="Liang Y.M."/>
            <person name="Chen X.F."/>
            <person name="Zhang C."/>
            <person name="Zhao X."/>
            <person name="He X."/>
            <person name="Zhang G.Q."/>
            <person name="Liu Z.J."/>
            <person name="Xu Q."/>
        </authorList>
    </citation>
    <scope>NUCLEOTIDE SEQUENCE [LARGE SCALE GENOMIC DNA]</scope>
    <source>
        <strain evidence="3">GZMU011</strain>
    </source>
</reference>
<evidence type="ECO:0000256" key="2">
    <source>
        <dbReference type="ARBA" id="ARBA00022840"/>
    </source>
</evidence>
<keyword evidence="1" id="KW-0547">Nucleotide-binding</keyword>
<keyword evidence="4" id="KW-1185">Reference proteome</keyword>
<comment type="caution">
    <text evidence="3">The sequence shown here is derived from an EMBL/GenBank/DDBJ whole genome shotgun (WGS) entry which is preliminary data.</text>
</comment>
<dbReference type="InterPro" id="IPR011009">
    <property type="entry name" value="Kinase-like_dom_sf"/>
</dbReference>
<protein>
    <submittedName>
        <fullName evidence="3">Uncharacterized protein</fullName>
    </submittedName>
</protein>
<dbReference type="AlphaFoldDB" id="A0ABD0U3Z9"/>